<comment type="similarity">
    <text evidence="1">Belongs to the LysR transcriptional regulatory family.</text>
</comment>
<dbReference type="SUPFAM" id="SSF46785">
    <property type="entry name" value="Winged helix' DNA-binding domain"/>
    <property type="match status" value="1"/>
</dbReference>
<comment type="caution">
    <text evidence="6">The sequence shown here is derived from an EMBL/GenBank/DDBJ whole genome shotgun (WGS) entry which is preliminary data.</text>
</comment>
<dbReference type="SUPFAM" id="SSF53850">
    <property type="entry name" value="Periplasmic binding protein-like II"/>
    <property type="match status" value="1"/>
</dbReference>
<dbReference type="InterPro" id="IPR000847">
    <property type="entry name" value="LysR_HTH_N"/>
</dbReference>
<organism evidence="6 7">
    <name type="scientific">Sphingobium nicotianae</name>
    <dbReference type="NCBI Taxonomy" id="2782607"/>
    <lineage>
        <taxon>Bacteria</taxon>
        <taxon>Pseudomonadati</taxon>
        <taxon>Pseudomonadota</taxon>
        <taxon>Alphaproteobacteria</taxon>
        <taxon>Sphingomonadales</taxon>
        <taxon>Sphingomonadaceae</taxon>
        <taxon>Sphingobium</taxon>
    </lineage>
</organism>
<keyword evidence="3" id="KW-0238">DNA-binding</keyword>
<dbReference type="AlphaFoldDB" id="A0A9X1DDM9"/>
<dbReference type="GO" id="GO:0003700">
    <property type="term" value="F:DNA-binding transcription factor activity"/>
    <property type="evidence" value="ECO:0007669"/>
    <property type="project" value="InterPro"/>
</dbReference>
<dbReference type="PRINTS" id="PR00039">
    <property type="entry name" value="HTHLYSR"/>
</dbReference>
<keyword evidence="2" id="KW-0805">Transcription regulation</keyword>
<dbReference type="InterPro" id="IPR005119">
    <property type="entry name" value="LysR_subst-bd"/>
</dbReference>
<dbReference type="RefSeq" id="WP_214624512.1">
    <property type="nucleotide sequence ID" value="NZ_JAHGAW010000010.1"/>
</dbReference>
<feature type="domain" description="HTH lysR-type" evidence="5">
    <location>
        <begin position="5"/>
        <end position="63"/>
    </location>
</feature>
<keyword evidence="7" id="KW-1185">Reference proteome</keyword>
<keyword evidence="4" id="KW-0804">Transcription</keyword>
<dbReference type="CDD" id="cd05466">
    <property type="entry name" value="PBP2_LTTR_substrate"/>
    <property type="match status" value="1"/>
</dbReference>
<gene>
    <name evidence="6" type="ORF">KK488_14950</name>
</gene>
<dbReference type="Pfam" id="PF00126">
    <property type="entry name" value="HTH_1"/>
    <property type="match status" value="1"/>
</dbReference>
<evidence type="ECO:0000313" key="6">
    <source>
        <dbReference type="EMBL" id="MBT2188252.1"/>
    </source>
</evidence>
<dbReference type="Pfam" id="PF03466">
    <property type="entry name" value="LysR_substrate"/>
    <property type="match status" value="1"/>
</dbReference>
<evidence type="ECO:0000256" key="2">
    <source>
        <dbReference type="ARBA" id="ARBA00023015"/>
    </source>
</evidence>
<dbReference type="Proteomes" id="UP001138757">
    <property type="component" value="Unassembled WGS sequence"/>
</dbReference>
<dbReference type="InterPro" id="IPR036390">
    <property type="entry name" value="WH_DNA-bd_sf"/>
</dbReference>
<dbReference type="Gene3D" id="3.40.190.290">
    <property type="match status" value="1"/>
</dbReference>
<dbReference type="Gene3D" id="1.10.10.10">
    <property type="entry name" value="Winged helix-like DNA-binding domain superfamily/Winged helix DNA-binding domain"/>
    <property type="match status" value="1"/>
</dbReference>
<dbReference type="InterPro" id="IPR036388">
    <property type="entry name" value="WH-like_DNA-bd_sf"/>
</dbReference>
<protein>
    <submittedName>
        <fullName evidence="6">LysR family transcriptional regulator</fullName>
    </submittedName>
</protein>
<accession>A0A9X1DDM9</accession>
<evidence type="ECO:0000256" key="4">
    <source>
        <dbReference type="ARBA" id="ARBA00023163"/>
    </source>
</evidence>
<dbReference type="PANTHER" id="PTHR30126">
    <property type="entry name" value="HTH-TYPE TRANSCRIPTIONAL REGULATOR"/>
    <property type="match status" value="1"/>
</dbReference>
<dbReference type="PROSITE" id="PS50931">
    <property type="entry name" value="HTH_LYSR"/>
    <property type="match status" value="1"/>
</dbReference>
<proteinExistence type="inferred from homology"/>
<evidence type="ECO:0000259" key="5">
    <source>
        <dbReference type="PROSITE" id="PS50931"/>
    </source>
</evidence>
<evidence type="ECO:0000256" key="3">
    <source>
        <dbReference type="ARBA" id="ARBA00023125"/>
    </source>
</evidence>
<evidence type="ECO:0000256" key="1">
    <source>
        <dbReference type="ARBA" id="ARBA00009437"/>
    </source>
</evidence>
<evidence type="ECO:0000313" key="7">
    <source>
        <dbReference type="Proteomes" id="UP001138757"/>
    </source>
</evidence>
<dbReference type="EMBL" id="JAHGAW010000010">
    <property type="protein sequence ID" value="MBT2188252.1"/>
    <property type="molecule type" value="Genomic_DNA"/>
</dbReference>
<dbReference type="GO" id="GO:0000976">
    <property type="term" value="F:transcription cis-regulatory region binding"/>
    <property type="evidence" value="ECO:0007669"/>
    <property type="project" value="TreeGrafter"/>
</dbReference>
<dbReference type="PANTHER" id="PTHR30126:SF40">
    <property type="entry name" value="HTH-TYPE TRANSCRIPTIONAL REGULATOR GLTR"/>
    <property type="match status" value="1"/>
</dbReference>
<name>A0A9X1DDM9_9SPHN</name>
<sequence>MADEVTFVQLRTFAIAARAGSFAQAAEQLVISQPSVSEQIMMLEQRLGYRLFRRRRGTTPVLTTEGVAALEEIDTILKSRNNLSDIGRKPAAKILLRISVGRYIRENYLRQVFSRLFREYPDVEIDLQPLFPPAEITRLLEDGELEMAIYGESVADELQPYSRIICETSTVAIAPPGTQARVAAGECSLDDFQFICPGRRDLAARNAKQCLRELGLTPRLPTMFVDFVDALAQLVEDGKGIGVAIGYAVADRIAAGRVEALDIPLLPHRRLIARGPHAPKVARAIEDILCEELAV</sequence>
<reference evidence="6" key="1">
    <citation type="submission" date="2021-05" db="EMBL/GenBank/DDBJ databases">
        <title>Genome of Sphingobium sp. strain.</title>
        <authorList>
            <person name="Fan R."/>
        </authorList>
    </citation>
    <scope>NUCLEOTIDE SEQUENCE</scope>
    <source>
        <strain evidence="6">H33</strain>
    </source>
</reference>